<keyword evidence="2" id="KW-1185">Reference proteome</keyword>
<dbReference type="EMBL" id="PYSW02000034">
    <property type="protein sequence ID" value="KAG2378255.1"/>
    <property type="molecule type" value="Genomic_DNA"/>
</dbReference>
<dbReference type="InterPro" id="IPR011990">
    <property type="entry name" value="TPR-like_helical_dom_sf"/>
</dbReference>
<evidence type="ECO:0000313" key="2">
    <source>
        <dbReference type="Proteomes" id="UP000816034"/>
    </source>
</evidence>
<dbReference type="Pfam" id="PF13181">
    <property type="entry name" value="TPR_8"/>
    <property type="match status" value="1"/>
</dbReference>
<dbReference type="PANTHER" id="PTHR46533:SF1">
    <property type="entry name" value="ZINC FINGER MYND DOMAIN-CONTAINING PROTEIN 12"/>
    <property type="match status" value="1"/>
</dbReference>
<dbReference type="PANTHER" id="PTHR46533">
    <property type="entry name" value="ZINC FINGER MYND DOMAIN-CONTAINING PROTEIN 12"/>
    <property type="match status" value="1"/>
</dbReference>
<reference evidence="1 2" key="1">
    <citation type="journal article" date="2018" name="BMC Genomics">
        <title>The genome of Naegleria lovaniensis, the basis for a comparative approach to unravel pathogenicity factors of the human pathogenic amoeba N. fowleri.</title>
        <authorList>
            <person name="Liechti N."/>
            <person name="Schurch N."/>
            <person name="Bruggmann R."/>
            <person name="Wittwer M."/>
        </authorList>
    </citation>
    <scope>NUCLEOTIDE SEQUENCE [LARGE SCALE GENOMIC DNA]</scope>
    <source>
        <strain evidence="1 2">ATCC 30569</strain>
    </source>
</reference>
<dbReference type="AlphaFoldDB" id="A0AA88GJK3"/>
<comment type="caution">
    <text evidence="1">The sequence shown here is derived from an EMBL/GenBank/DDBJ whole genome shotgun (WGS) entry which is preliminary data.</text>
</comment>
<dbReference type="GeneID" id="68100852"/>
<evidence type="ECO:0000313" key="1">
    <source>
        <dbReference type="EMBL" id="KAG2378255.1"/>
    </source>
</evidence>
<proteinExistence type="predicted"/>
<name>A0AA88GJK3_NAELO</name>
<dbReference type="InterPro" id="IPR019734">
    <property type="entry name" value="TPR_rpt"/>
</dbReference>
<dbReference type="Proteomes" id="UP000816034">
    <property type="component" value="Unassembled WGS sequence"/>
</dbReference>
<protein>
    <submittedName>
        <fullName evidence="1">Uncharacterized protein</fullName>
    </submittedName>
</protein>
<dbReference type="Gene3D" id="1.25.40.10">
    <property type="entry name" value="Tetratricopeptide repeat domain"/>
    <property type="match status" value="2"/>
</dbReference>
<gene>
    <name evidence="1" type="ORF">C9374_008398</name>
</gene>
<accession>A0AA88GJK3</accession>
<sequence length="362" mass="41014">MTSTLLSKSSNLFLSDLNQESENGDTRAKGRSGLNWLQLEQKFNDLIVQLNSPQQGNFSGTTAQQKQEYIKQLELSLEAIIEVALSESTTILQEGDYKKATVGGLKALEYIQKLYGKDALQQVEAYFLLSKASQQMEQFKQAEEYLSIANWTCMKNKEKCSPNLRAELHQHFGLLYVQQGKVNEAVENMAASVYYLALEHGTHDLVTSFAYFNLGNVFVSMQGKAEKGISFMKKVVDIWYDQLSAVLLNGLNKSTDNADVENRKKSFKTSLQDLDEDKVTDAEKMFEHILNTMLQQIGENHVETGKTFEVSGMYFVFIGDYEKGAQHLEKARSIFSYVLGDNHQLTKEVKDVLDTLSKRQQE</sequence>
<dbReference type="RefSeq" id="XP_044545517.1">
    <property type="nucleotide sequence ID" value="XM_044698469.1"/>
</dbReference>
<dbReference type="InterPro" id="IPR053248">
    <property type="entry name" value="Zinc_finger_MYND_domain"/>
</dbReference>
<organism evidence="1 2">
    <name type="scientific">Naegleria lovaniensis</name>
    <name type="common">Amoeba</name>
    <dbReference type="NCBI Taxonomy" id="51637"/>
    <lineage>
        <taxon>Eukaryota</taxon>
        <taxon>Discoba</taxon>
        <taxon>Heterolobosea</taxon>
        <taxon>Tetramitia</taxon>
        <taxon>Eutetramitia</taxon>
        <taxon>Vahlkampfiidae</taxon>
        <taxon>Naegleria</taxon>
    </lineage>
</organism>
<dbReference type="SUPFAM" id="SSF48452">
    <property type="entry name" value="TPR-like"/>
    <property type="match status" value="1"/>
</dbReference>